<dbReference type="CDD" id="cd03885">
    <property type="entry name" value="M20_CPDG2"/>
    <property type="match status" value="1"/>
</dbReference>
<dbReference type="PANTHER" id="PTHR43808">
    <property type="entry name" value="ACETYLORNITHINE DEACETYLASE"/>
    <property type="match status" value="1"/>
</dbReference>
<dbReference type="SUPFAM" id="SSF55031">
    <property type="entry name" value="Bacterial exopeptidase dimerisation domain"/>
    <property type="match status" value="1"/>
</dbReference>
<dbReference type="Pfam" id="PF01546">
    <property type="entry name" value="Peptidase_M20"/>
    <property type="match status" value="1"/>
</dbReference>
<dbReference type="RefSeq" id="WP_188756189.1">
    <property type="nucleotide sequence ID" value="NZ_BMJY01000008.1"/>
</dbReference>
<dbReference type="InterPro" id="IPR036264">
    <property type="entry name" value="Bact_exopeptidase_dim_dom"/>
</dbReference>
<evidence type="ECO:0000313" key="6">
    <source>
        <dbReference type="Proteomes" id="UP000657592"/>
    </source>
</evidence>
<evidence type="ECO:0000256" key="2">
    <source>
        <dbReference type="ARBA" id="ARBA00022801"/>
    </source>
</evidence>
<dbReference type="InterPro" id="IPR017150">
    <property type="entry name" value="Pept_M20_glutamate_carboxypep"/>
</dbReference>
<name>A0A917IGR9_9MICO</name>
<organism evidence="5 6">
    <name type="scientific">Microbacterium album</name>
    <dbReference type="NCBI Taxonomy" id="2053191"/>
    <lineage>
        <taxon>Bacteria</taxon>
        <taxon>Bacillati</taxon>
        <taxon>Actinomycetota</taxon>
        <taxon>Actinomycetes</taxon>
        <taxon>Micrococcales</taxon>
        <taxon>Microbacteriaceae</taxon>
        <taxon>Microbacterium</taxon>
    </lineage>
</organism>
<gene>
    <name evidence="5" type="ORF">GCM10010921_20460</name>
</gene>
<dbReference type="InterPro" id="IPR002933">
    <property type="entry name" value="Peptidase_M20"/>
</dbReference>
<dbReference type="Gene3D" id="3.30.70.360">
    <property type="match status" value="1"/>
</dbReference>
<reference evidence="5" key="2">
    <citation type="submission" date="2020-09" db="EMBL/GenBank/DDBJ databases">
        <authorList>
            <person name="Sun Q."/>
            <person name="Zhou Y."/>
        </authorList>
    </citation>
    <scope>NUCLEOTIDE SEQUENCE</scope>
    <source>
        <strain evidence="5">CGMCC 1.15794</strain>
    </source>
</reference>
<evidence type="ECO:0000313" key="5">
    <source>
        <dbReference type="EMBL" id="GGH45226.1"/>
    </source>
</evidence>
<dbReference type="SUPFAM" id="SSF53187">
    <property type="entry name" value="Zn-dependent exopeptidases"/>
    <property type="match status" value="1"/>
</dbReference>
<comment type="caution">
    <text evidence="5">The sequence shown here is derived from an EMBL/GenBank/DDBJ whole genome shotgun (WGS) entry which is preliminary data.</text>
</comment>
<evidence type="ECO:0000259" key="4">
    <source>
        <dbReference type="Pfam" id="PF07687"/>
    </source>
</evidence>
<dbReference type="Proteomes" id="UP000657592">
    <property type="component" value="Unassembled WGS sequence"/>
</dbReference>
<dbReference type="AlphaFoldDB" id="A0A917IGR9"/>
<feature type="domain" description="Peptidase M20 dimerisation" evidence="4">
    <location>
        <begin position="186"/>
        <end position="279"/>
    </location>
</feature>
<dbReference type="PANTHER" id="PTHR43808:SF9">
    <property type="entry name" value="BLL0789 PROTEIN"/>
    <property type="match status" value="1"/>
</dbReference>
<dbReference type="Pfam" id="PF07687">
    <property type="entry name" value="M20_dimer"/>
    <property type="match status" value="1"/>
</dbReference>
<proteinExistence type="predicted"/>
<feature type="active site" evidence="3">
    <location>
        <position position="93"/>
    </location>
</feature>
<evidence type="ECO:0000256" key="1">
    <source>
        <dbReference type="ARBA" id="ARBA00022723"/>
    </source>
</evidence>
<dbReference type="InterPro" id="IPR011650">
    <property type="entry name" value="Peptidase_M20_dimer"/>
</dbReference>
<keyword evidence="5" id="KW-0645">Protease</keyword>
<dbReference type="Gene3D" id="3.40.630.10">
    <property type="entry name" value="Zn peptidases"/>
    <property type="match status" value="1"/>
</dbReference>
<dbReference type="InterPro" id="IPR050072">
    <property type="entry name" value="Peptidase_M20A"/>
</dbReference>
<keyword evidence="5" id="KW-0121">Carboxypeptidase</keyword>
<dbReference type="EMBL" id="BMJY01000008">
    <property type="protein sequence ID" value="GGH45226.1"/>
    <property type="molecule type" value="Genomic_DNA"/>
</dbReference>
<keyword evidence="1" id="KW-0479">Metal-binding</keyword>
<accession>A0A917IGR9</accession>
<evidence type="ECO:0000256" key="3">
    <source>
        <dbReference type="PIRSR" id="PIRSR037238-1"/>
    </source>
</evidence>
<keyword evidence="2" id="KW-0378">Hydrolase</keyword>
<dbReference type="PIRSF" id="PIRSF037238">
    <property type="entry name" value="Carboxypeptidase_G2"/>
    <property type="match status" value="1"/>
</dbReference>
<reference evidence="5" key="1">
    <citation type="journal article" date="2014" name="Int. J. Syst. Evol. Microbiol.">
        <title>Complete genome sequence of Corynebacterium casei LMG S-19264T (=DSM 44701T), isolated from a smear-ripened cheese.</title>
        <authorList>
            <consortium name="US DOE Joint Genome Institute (JGI-PGF)"/>
            <person name="Walter F."/>
            <person name="Albersmeier A."/>
            <person name="Kalinowski J."/>
            <person name="Ruckert C."/>
        </authorList>
    </citation>
    <scope>NUCLEOTIDE SEQUENCE</scope>
    <source>
        <strain evidence="5">CGMCC 1.15794</strain>
    </source>
</reference>
<dbReference type="GO" id="GO:0046872">
    <property type="term" value="F:metal ion binding"/>
    <property type="evidence" value="ECO:0007669"/>
    <property type="project" value="UniProtKB-KW"/>
</dbReference>
<keyword evidence="6" id="KW-1185">Reference proteome</keyword>
<protein>
    <submittedName>
        <fullName evidence="5">Glutamate carboxypeptidase</fullName>
    </submittedName>
</protein>
<dbReference type="GO" id="GO:0004180">
    <property type="term" value="F:carboxypeptidase activity"/>
    <property type="evidence" value="ECO:0007669"/>
    <property type="project" value="UniProtKB-KW"/>
</dbReference>
<sequence>MSTIPRAAEALVTWAEERLPEMLVDIEHVIRCESPTVDLVAVARSADLVSAIGTRRLGFEPERLVIDGVTHLRWRLGSPAPEAPRVLVLAHHDTVWPVGSILTHPFSIQDGVLRGPGCFDMLTGLVMAIHGVAALGHLEDTAVTLLVTGDEEIGSPTSRTLIEQEAAGCVAALVLEPSGDGGALKIGRKGVSLYRVEITGRAAHAGLEPEKGLNATVEMAHQIAAVTRFADPARGTTVTPTVAQSGTTTNTVAAHAAFTVDVRAETAAEQERVDEAFRSLESVTGAAIAVTGGVNRPPLEVSAAEPLWRRARSLSERMGIELPGAIAVGGASDGNFTAGIGVPTLDGLGAVGGGSHADHEHVIVQEIPPRTALFVALLRDLLGLPVV</sequence>
<feature type="active site" description="Proton acceptor" evidence="3">
    <location>
        <position position="151"/>
    </location>
</feature>